<proteinExistence type="predicted"/>
<keyword evidence="4" id="KW-1185">Reference proteome</keyword>
<accession>A0A8J7QFQ7</accession>
<comment type="caution">
    <text evidence="3">The sequence shown here is derived from an EMBL/GenBank/DDBJ whole genome shotgun (WGS) entry which is preliminary data.</text>
</comment>
<dbReference type="RefSeq" id="WP_207856993.1">
    <property type="nucleotide sequence ID" value="NZ_JAFREP010000003.1"/>
</dbReference>
<sequence length="369" mass="40582">MRILVSVFCLLLSLPLWAHSFTLTETHVAFRDGFFQIEMRCDLDALALGVPQESDDQALYDALSAKTPEELAELKAGLTRHFERRIRVRFDDQPVPFNVVLAPEARFATAEVEAEAAVPSFLGTLVRFEGTVPAESQTFSFFASRSFPAVKLIFVDAPAEAQVVPLPQGARSEPLAFRDLKPPGAATVFGRYTVLGFLHILPKGLDHILFVLGLFLLCNRRKPLLIMVTGFTLAHSLTLALSVLGIVQLPSRPVEILIALSICYVAIEVALGREYRMRHTLVVFAFGLLHGLGFAGVLTELGLPEGQLVLALFAFNIGVELGQIAVLVGAFAVFGWWRAKAFYEPYLVRPASVLIGCIGLFWVVERFIG</sequence>
<dbReference type="AlphaFoldDB" id="A0A8J7QFQ7"/>
<dbReference type="EMBL" id="JAFREP010000003">
    <property type="protein sequence ID" value="MBO1317635.1"/>
    <property type="molecule type" value="Genomic_DNA"/>
</dbReference>
<organism evidence="3 4">
    <name type="scientific">Acanthopleuribacter pedis</name>
    <dbReference type="NCBI Taxonomy" id="442870"/>
    <lineage>
        <taxon>Bacteria</taxon>
        <taxon>Pseudomonadati</taxon>
        <taxon>Acidobacteriota</taxon>
        <taxon>Holophagae</taxon>
        <taxon>Acanthopleuribacterales</taxon>
        <taxon>Acanthopleuribacteraceae</taxon>
        <taxon>Acanthopleuribacter</taxon>
    </lineage>
</organism>
<reference evidence="3" key="1">
    <citation type="submission" date="2021-03" db="EMBL/GenBank/DDBJ databases">
        <authorList>
            <person name="Wang G."/>
        </authorList>
    </citation>
    <scope>NUCLEOTIDE SEQUENCE</scope>
    <source>
        <strain evidence="3">KCTC 12899</strain>
    </source>
</reference>
<feature type="transmembrane region" description="Helical" evidence="1">
    <location>
        <begin position="309"/>
        <end position="334"/>
    </location>
</feature>
<keyword evidence="2" id="KW-0732">Signal</keyword>
<gene>
    <name evidence="3" type="ORF">J3U88_04115</name>
</gene>
<name>A0A8J7QFQ7_9BACT</name>
<dbReference type="Pfam" id="PF13795">
    <property type="entry name" value="HupE_UreJ_2"/>
    <property type="match status" value="1"/>
</dbReference>
<feature type="transmembrane region" description="Helical" evidence="1">
    <location>
        <begin position="283"/>
        <end position="303"/>
    </location>
</feature>
<feature type="transmembrane region" description="Helical" evidence="1">
    <location>
        <begin position="192"/>
        <end position="217"/>
    </location>
</feature>
<feature type="signal peptide" evidence="2">
    <location>
        <begin position="1"/>
        <end position="18"/>
    </location>
</feature>
<feature type="transmembrane region" description="Helical" evidence="1">
    <location>
        <begin position="253"/>
        <end position="271"/>
    </location>
</feature>
<feature type="chain" id="PRO_5035302540" evidence="2">
    <location>
        <begin position="19"/>
        <end position="369"/>
    </location>
</feature>
<keyword evidence="1" id="KW-0812">Transmembrane</keyword>
<keyword evidence="1" id="KW-1133">Transmembrane helix</keyword>
<feature type="transmembrane region" description="Helical" evidence="1">
    <location>
        <begin position="346"/>
        <end position="364"/>
    </location>
</feature>
<evidence type="ECO:0000313" key="3">
    <source>
        <dbReference type="EMBL" id="MBO1317635.1"/>
    </source>
</evidence>
<feature type="transmembrane region" description="Helical" evidence="1">
    <location>
        <begin position="224"/>
        <end position="247"/>
    </location>
</feature>
<dbReference type="Proteomes" id="UP000664417">
    <property type="component" value="Unassembled WGS sequence"/>
</dbReference>
<evidence type="ECO:0000313" key="4">
    <source>
        <dbReference type="Proteomes" id="UP000664417"/>
    </source>
</evidence>
<evidence type="ECO:0000256" key="1">
    <source>
        <dbReference type="SAM" id="Phobius"/>
    </source>
</evidence>
<dbReference type="InterPro" id="IPR032809">
    <property type="entry name" value="Put_HupE_UreJ"/>
</dbReference>
<keyword evidence="1" id="KW-0472">Membrane</keyword>
<protein>
    <submittedName>
        <fullName evidence="3">HupE/UreJ family protein</fullName>
    </submittedName>
</protein>
<evidence type="ECO:0000256" key="2">
    <source>
        <dbReference type="SAM" id="SignalP"/>
    </source>
</evidence>